<gene>
    <name evidence="3" type="ORF">DGD08_05855</name>
</gene>
<dbReference type="GO" id="GO:0016887">
    <property type="term" value="F:ATP hydrolysis activity"/>
    <property type="evidence" value="ECO:0007669"/>
    <property type="project" value="InterPro"/>
</dbReference>
<comment type="caution">
    <text evidence="3">The sequence shown here is derived from an EMBL/GenBank/DDBJ whole genome shotgun (WGS) entry which is preliminary data.</text>
</comment>
<sequence length="446" mass="47456">MPVAIERIIKAAVDRGASDVHIKAGDVVRARIDGRLVVLTKQALTAEQTRAIALHLMVNDTDRANIDTLKDHDCSWATPGVGRFRVNIMRQRSAHSIVMRVIPEQVPTVSSLHLPSVLTRIAHTERGMVLVTGVTGSGKSSSMAALVHEINASYEKHILTLENPIEFIHADLRSSVTQREVGIDTDTFRMGLRAALRQDPDVILIGEMRDAETIDTAMKAAETGHLLISTLHTPDAQSTILRIVAMFPPEEQLVVRTRLAESLHAVVSQRLLPRKNGQGRVVAAEVMIVTSTIRDLIAEGNIAEIRDYIADGAQYGMQTFDQHLAELVTTDEIEFEVAKAAATNPADFELGFRMGKNGQAMAGSALPRTGNHNAVMPAGHGTIPGGIAAQSGAGMGLGLGMNPLGTGNTLPPLATSPAGHGVVSSPNPLAGDASVFGSGFESLFGS</sequence>
<dbReference type="InterPro" id="IPR027417">
    <property type="entry name" value="P-loop_NTPase"/>
</dbReference>
<dbReference type="PROSITE" id="PS00662">
    <property type="entry name" value="T2SP_E"/>
    <property type="match status" value="1"/>
</dbReference>
<dbReference type="CDD" id="cd01131">
    <property type="entry name" value="PilT"/>
    <property type="match status" value="1"/>
</dbReference>
<dbReference type="Gene3D" id="3.30.450.90">
    <property type="match status" value="1"/>
</dbReference>
<dbReference type="Gene3D" id="3.40.50.300">
    <property type="entry name" value="P-loop containing nucleotide triphosphate hydrolases"/>
    <property type="match status" value="1"/>
</dbReference>
<dbReference type="InterPro" id="IPR006321">
    <property type="entry name" value="PilT/PilU"/>
</dbReference>
<dbReference type="InterPro" id="IPR050921">
    <property type="entry name" value="T4SS_GSP_E_ATPase"/>
</dbReference>
<dbReference type="InterPro" id="IPR003593">
    <property type="entry name" value="AAA+_ATPase"/>
</dbReference>
<accession>A0A3D4V7L3</accession>
<feature type="domain" description="Bacterial type II secretion system protein E" evidence="2">
    <location>
        <begin position="196"/>
        <end position="210"/>
    </location>
</feature>
<name>A0A3D4V7L3_9BACT</name>
<dbReference type="EMBL" id="DPIY01000006">
    <property type="protein sequence ID" value="HCT56722.1"/>
    <property type="molecule type" value="Genomic_DNA"/>
</dbReference>
<evidence type="ECO:0000259" key="2">
    <source>
        <dbReference type="PROSITE" id="PS00662"/>
    </source>
</evidence>
<dbReference type="Proteomes" id="UP000264071">
    <property type="component" value="Unassembled WGS sequence"/>
</dbReference>
<comment type="similarity">
    <text evidence="1">Belongs to the GSP E family.</text>
</comment>
<dbReference type="GO" id="GO:0005524">
    <property type="term" value="F:ATP binding"/>
    <property type="evidence" value="ECO:0007669"/>
    <property type="project" value="InterPro"/>
</dbReference>
<dbReference type="PANTHER" id="PTHR30486:SF12">
    <property type="entry name" value="TYPE IV PILUS ATPASE PILU"/>
    <property type="match status" value="1"/>
</dbReference>
<evidence type="ECO:0000256" key="1">
    <source>
        <dbReference type="ARBA" id="ARBA00006611"/>
    </source>
</evidence>
<dbReference type="InterPro" id="IPR001482">
    <property type="entry name" value="T2SS/T4SS_dom"/>
</dbReference>
<dbReference type="NCBIfam" id="TIGR01420">
    <property type="entry name" value="pilT_fam"/>
    <property type="match status" value="1"/>
</dbReference>
<evidence type="ECO:0000313" key="4">
    <source>
        <dbReference type="Proteomes" id="UP000264071"/>
    </source>
</evidence>
<dbReference type="SMART" id="SM00382">
    <property type="entry name" value="AAA"/>
    <property type="match status" value="1"/>
</dbReference>
<proteinExistence type="inferred from homology"/>
<organism evidence="3 4">
    <name type="scientific">Gemmatimonas aurantiaca</name>
    <dbReference type="NCBI Taxonomy" id="173480"/>
    <lineage>
        <taxon>Bacteria</taxon>
        <taxon>Pseudomonadati</taxon>
        <taxon>Gemmatimonadota</taxon>
        <taxon>Gemmatimonadia</taxon>
        <taxon>Gemmatimonadales</taxon>
        <taxon>Gemmatimonadaceae</taxon>
        <taxon>Gemmatimonas</taxon>
    </lineage>
</organism>
<dbReference type="SUPFAM" id="SSF52540">
    <property type="entry name" value="P-loop containing nucleoside triphosphate hydrolases"/>
    <property type="match status" value="1"/>
</dbReference>
<dbReference type="Pfam" id="PF00437">
    <property type="entry name" value="T2SSE"/>
    <property type="match status" value="1"/>
</dbReference>
<dbReference type="AlphaFoldDB" id="A0A3D4V7L3"/>
<dbReference type="PANTHER" id="PTHR30486">
    <property type="entry name" value="TWITCHING MOTILITY PROTEIN PILT"/>
    <property type="match status" value="1"/>
</dbReference>
<protein>
    <submittedName>
        <fullName evidence="3">Type IV pili twitching motility protein PilT</fullName>
    </submittedName>
</protein>
<evidence type="ECO:0000313" key="3">
    <source>
        <dbReference type="EMBL" id="HCT56722.1"/>
    </source>
</evidence>
<reference evidence="3 4" key="1">
    <citation type="journal article" date="2018" name="Nat. Biotechnol.">
        <title>A standardized bacterial taxonomy based on genome phylogeny substantially revises the tree of life.</title>
        <authorList>
            <person name="Parks D.H."/>
            <person name="Chuvochina M."/>
            <person name="Waite D.W."/>
            <person name="Rinke C."/>
            <person name="Skarshewski A."/>
            <person name="Chaumeil P.A."/>
            <person name="Hugenholtz P."/>
        </authorList>
    </citation>
    <scope>NUCLEOTIDE SEQUENCE [LARGE SCALE GENOMIC DNA]</scope>
    <source>
        <strain evidence="3">UBA8844</strain>
    </source>
</reference>